<feature type="transmembrane region" description="Helical" evidence="10">
    <location>
        <begin position="309"/>
        <end position="330"/>
    </location>
</feature>
<feature type="transmembrane region" description="Helical" evidence="10">
    <location>
        <begin position="459"/>
        <end position="480"/>
    </location>
</feature>
<dbReference type="InterPro" id="IPR010227">
    <property type="entry name" value="NADH_Q_OxRdtase_chainM/4"/>
</dbReference>
<dbReference type="PANTHER" id="PTHR43507">
    <property type="entry name" value="NADH-UBIQUINONE OXIDOREDUCTASE CHAIN 4"/>
    <property type="match status" value="1"/>
</dbReference>
<dbReference type="Pfam" id="PF00361">
    <property type="entry name" value="Proton_antipo_M"/>
    <property type="match status" value="1"/>
</dbReference>
<feature type="transmembrane region" description="Helical" evidence="10">
    <location>
        <begin position="116"/>
        <end position="134"/>
    </location>
</feature>
<evidence type="ECO:0000256" key="1">
    <source>
        <dbReference type="ARBA" id="ARBA00004127"/>
    </source>
</evidence>
<keyword evidence="6" id="KW-0520">NAD</keyword>
<dbReference type="InterPro" id="IPR000260">
    <property type="entry name" value="NADH4_N"/>
</dbReference>
<evidence type="ECO:0000256" key="4">
    <source>
        <dbReference type="ARBA" id="ARBA00022967"/>
    </source>
</evidence>
<feature type="compositionally biased region" description="Low complexity" evidence="9">
    <location>
        <begin position="516"/>
        <end position="530"/>
    </location>
</feature>
<protein>
    <submittedName>
        <fullName evidence="13">NADH-quinone oxidoreductase subunit M</fullName>
        <ecNumber evidence="13">1.6.5.11</ecNumber>
    </submittedName>
</protein>
<dbReference type="PANTHER" id="PTHR43507:SF1">
    <property type="entry name" value="NADH-UBIQUINONE OXIDOREDUCTASE CHAIN 4"/>
    <property type="match status" value="1"/>
</dbReference>
<dbReference type="GO" id="GO:0012505">
    <property type="term" value="C:endomembrane system"/>
    <property type="evidence" value="ECO:0007669"/>
    <property type="project" value="UniProtKB-SubCell"/>
</dbReference>
<evidence type="ECO:0000256" key="7">
    <source>
        <dbReference type="ARBA" id="ARBA00023136"/>
    </source>
</evidence>
<dbReference type="EMBL" id="CP015136">
    <property type="protein sequence ID" value="AMY11683.1"/>
    <property type="molecule type" value="Genomic_DNA"/>
</dbReference>
<feature type="transmembrane region" description="Helical" evidence="10">
    <location>
        <begin position="283"/>
        <end position="302"/>
    </location>
</feature>
<keyword evidence="4" id="KW-1278">Translocase</keyword>
<evidence type="ECO:0000256" key="5">
    <source>
        <dbReference type="ARBA" id="ARBA00022989"/>
    </source>
</evidence>
<comment type="similarity">
    <text evidence="2">Belongs to the complex I subunit 4 family.</text>
</comment>
<dbReference type="NCBIfam" id="TIGR01972">
    <property type="entry name" value="NDH_I_M"/>
    <property type="match status" value="1"/>
</dbReference>
<feature type="transmembrane region" description="Helical" evidence="10">
    <location>
        <begin position="416"/>
        <end position="438"/>
    </location>
</feature>
<keyword evidence="14" id="KW-1185">Reference proteome</keyword>
<dbReference type="PRINTS" id="PR01437">
    <property type="entry name" value="NUOXDRDTASE4"/>
</dbReference>
<dbReference type="NCBIfam" id="NF004500">
    <property type="entry name" value="PRK05846.1-4"/>
    <property type="match status" value="1"/>
</dbReference>
<accession>A0A143PU36</accession>
<dbReference type="PATRIC" id="fig|1813736.3.peg.5196"/>
<feature type="transmembrane region" description="Helical" evidence="10">
    <location>
        <begin position="140"/>
        <end position="159"/>
    </location>
</feature>
<evidence type="ECO:0000256" key="3">
    <source>
        <dbReference type="ARBA" id="ARBA00022692"/>
    </source>
</evidence>
<comment type="subcellular location">
    <subcellularLocation>
        <location evidence="1">Endomembrane system</location>
        <topology evidence="1">Multi-pass membrane protein</topology>
    </subcellularLocation>
    <subcellularLocation>
        <location evidence="8">Membrane</location>
        <topology evidence="8">Multi-pass membrane protein</topology>
    </subcellularLocation>
</comment>
<dbReference type="InterPro" id="IPR003918">
    <property type="entry name" value="NADH_UbQ_OxRdtase"/>
</dbReference>
<dbReference type="STRING" id="1855912.LuPra_04941"/>
<keyword evidence="3 8" id="KW-0812">Transmembrane</keyword>
<dbReference type="Proteomes" id="UP000076079">
    <property type="component" value="Chromosome"/>
</dbReference>
<dbReference type="GO" id="GO:0048039">
    <property type="term" value="F:ubiquinone binding"/>
    <property type="evidence" value="ECO:0007669"/>
    <property type="project" value="TreeGrafter"/>
</dbReference>
<evidence type="ECO:0000259" key="11">
    <source>
        <dbReference type="Pfam" id="PF00361"/>
    </source>
</evidence>
<keyword evidence="7 10" id="KW-0472">Membrane</keyword>
<feature type="domain" description="NADH:ubiquinone oxidoreductase chain 4 N-terminal" evidence="12">
    <location>
        <begin position="76"/>
        <end position="121"/>
    </location>
</feature>
<keyword evidence="13" id="KW-0560">Oxidoreductase</keyword>
<feature type="domain" description="NADH:quinone oxidoreductase/Mrp antiporter transmembrane" evidence="11">
    <location>
        <begin position="133"/>
        <end position="424"/>
    </location>
</feature>
<reference evidence="13 14" key="1">
    <citation type="journal article" date="2016" name="Genome Announc.">
        <title>First Complete Genome Sequence of a Subdivision 6 Acidobacterium Strain.</title>
        <authorList>
            <person name="Huang S."/>
            <person name="Vieira S."/>
            <person name="Bunk B."/>
            <person name="Riedel T."/>
            <person name="Sproer C."/>
            <person name="Overmann J."/>
        </authorList>
    </citation>
    <scope>NUCLEOTIDE SEQUENCE [LARGE SCALE GENOMIC DNA]</scope>
    <source>
        <strain evidence="14">DSM 100886 HEG_-6_39</strain>
    </source>
</reference>
<feature type="transmembrane region" description="Helical" evidence="10">
    <location>
        <begin position="379"/>
        <end position="396"/>
    </location>
</feature>
<dbReference type="GO" id="GO:0008137">
    <property type="term" value="F:NADH dehydrogenase (ubiquinone) activity"/>
    <property type="evidence" value="ECO:0007669"/>
    <property type="project" value="InterPro"/>
</dbReference>
<dbReference type="GO" id="GO:0016020">
    <property type="term" value="C:membrane"/>
    <property type="evidence" value="ECO:0007669"/>
    <property type="project" value="UniProtKB-SubCell"/>
</dbReference>
<dbReference type="InterPro" id="IPR001750">
    <property type="entry name" value="ND/Mrp_TM"/>
</dbReference>
<evidence type="ECO:0000256" key="6">
    <source>
        <dbReference type="ARBA" id="ARBA00023027"/>
    </source>
</evidence>
<dbReference type="GO" id="GO:0003954">
    <property type="term" value="F:NADH dehydrogenase activity"/>
    <property type="evidence" value="ECO:0007669"/>
    <property type="project" value="TreeGrafter"/>
</dbReference>
<dbReference type="Pfam" id="PF01059">
    <property type="entry name" value="Oxidored_q5_N"/>
    <property type="match status" value="1"/>
</dbReference>
<evidence type="ECO:0000256" key="8">
    <source>
        <dbReference type="RuleBase" id="RU000320"/>
    </source>
</evidence>
<feature type="transmembrane region" description="Helical" evidence="10">
    <location>
        <begin position="6"/>
        <end position="24"/>
    </location>
</feature>
<dbReference type="GO" id="GO:0042773">
    <property type="term" value="P:ATP synthesis coupled electron transport"/>
    <property type="evidence" value="ECO:0007669"/>
    <property type="project" value="InterPro"/>
</dbReference>
<feature type="transmembrane region" description="Helical" evidence="10">
    <location>
        <begin position="86"/>
        <end position="104"/>
    </location>
</feature>
<feature type="transmembrane region" description="Helical" evidence="10">
    <location>
        <begin position="214"/>
        <end position="239"/>
    </location>
</feature>
<dbReference type="RefSeq" id="WP_110173207.1">
    <property type="nucleotide sequence ID" value="NZ_CP015136.1"/>
</dbReference>
<feature type="region of interest" description="Disordered" evidence="9">
    <location>
        <begin position="502"/>
        <end position="536"/>
    </location>
</feature>
<feature type="transmembrane region" description="Helical" evidence="10">
    <location>
        <begin position="171"/>
        <end position="194"/>
    </location>
</feature>
<evidence type="ECO:0000256" key="9">
    <source>
        <dbReference type="SAM" id="MobiDB-lite"/>
    </source>
</evidence>
<evidence type="ECO:0000313" key="13">
    <source>
        <dbReference type="EMBL" id="AMY11683.1"/>
    </source>
</evidence>
<gene>
    <name evidence="13" type="primary">nuoM_2</name>
    <name evidence="13" type="ORF">LuPra_04941</name>
</gene>
<dbReference type="NCBIfam" id="NF004499">
    <property type="entry name" value="PRK05846.1-3"/>
    <property type="match status" value="1"/>
</dbReference>
<evidence type="ECO:0000313" key="14">
    <source>
        <dbReference type="Proteomes" id="UP000076079"/>
    </source>
</evidence>
<evidence type="ECO:0000259" key="12">
    <source>
        <dbReference type="Pfam" id="PF01059"/>
    </source>
</evidence>
<sequence>MTFPLLTLTVFAPLLGALLLLVLPNQNGERNGLVRGIALGISLVVFALTLAVWRAFDGSSADFQLVERVPWIPAFGIDYHVGVDGISLWLVVLTGFLTPLALLSSWHGIEKKVKEFSFFILALETGMLGVFVSLDLFLFYIFWDAMLIPMYFLIGIWGYDQRVYAAVKFILYTMAGSVLMLIAIIGLAVIHAQATGQYSFNLLQLYQLTLDPKTQFWFFLAFALAFAIKVPLFPFHTWLPDAHVQAPTAGSVILAGVLLKMGTYGLIRFAFPLFPDAALQVAPYLGTLAVIGIVYGALVAMVQPDMKKLVAYSSVSHMGFIVLGICAANVQGMQGAIYQMLNHGISTGALFMIVGMLSDRRHTRQIAEYGGLKHVMPKLVAAFLIITLSSIAMPGLNGFIGEFLTLMGAYRWRPELAAVAATGVILSAVYMLWMFQRVNYGPLNNPKNKDLHDLEPREWAALGPTLVMAVVMGVAPNIFLTPMAPSVDRLVQRLHAQRPAYAKASAGTPAQARAVPLTTPKPLPATATTTSEQAAR</sequence>
<organism evidence="13 14">
    <name type="scientific">Luteitalea pratensis</name>
    <dbReference type="NCBI Taxonomy" id="1855912"/>
    <lineage>
        <taxon>Bacteria</taxon>
        <taxon>Pseudomonadati</taxon>
        <taxon>Acidobacteriota</taxon>
        <taxon>Vicinamibacteria</taxon>
        <taxon>Vicinamibacterales</taxon>
        <taxon>Vicinamibacteraceae</taxon>
        <taxon>Luteitalea</taxon>
    </lineage>
</organism>
<feature type="transmembrane region" description="Helical" evidence="10">
    <location>
        <begin position="251"/>
        <end position="271"/>
    </location>
</feature>
<keyword evidence="5 10" id="KW-1133">Transmembrane helix</keyword>
<feature type="transmembrane region" description="Helical" evidence="10">
    <location>
        <begin position="36"/>
        <end position="56"/>
    </location>
</feature>
<dbReference type="GO" id="GO:0015990">
    <property type="term" value="P:electron transport coupled proton transport"/>
    <property type="evidence" value="ECO:0007669"/>
    <property type="project" value="TreeGrafter"/>
</dbReference>
<reference evidence="14" key="2">
    <citation type="submission" date="2016-04" db="EMBL/GenBank/DDBJ databases">
        <title>First Complete Genome Sequence of a Subdivision 6 Acidobacterium.</title>
        <authorList>
            <person name="Huang S."/>
            <person name="Vieira S."/>
            <person name="Bunk B."/>
            <person name="Riedel T."/>
            <person name="Sproeer C."/>
            <person name="Overmann J."/>
        </authorList>
    </citation>
    <scope>NUCLEOTIDE SEQUENCE [LARGE SCALE GENOMIC DNA]</scope>
    <source>
        <strain evidence="14">DSM 100886 HEG_-6_39</strain>
    </source>
</reference>
<feature type="transmembrane region" description="Helical" evidence="10">
    <location>
        <begin position="336"/>
        <end position="358"/>
    </location>
</feature>
<evidence type="ECO:0000256" key="10">
    <source>
        <dbReference type="SAM" id="Phobius"/>
    </source>
</evidence>
<name>A0A143PU36_LUTPR</name>
<dbReference type="KEGG" id="abac:LuPra_04941"/>
<evidence type="ECO:0000256" key="2">
    <source>
        <dbReference type="ARBA" id="ARBA00009025"/>
    </source>
</evidence>
<dbReference type="OrthoDB" id="9811718at2"/>
<dbReference type="AlphaFoldDB" id="A0A143PU36"/>
<proteinExistence type="inferred from homology"/>
<dbReference type="EC" id="1.6.5.11" evidence="13"/>